<reference evidence="1" key="1">
    <citation type="journal article" date="1992" name="Plant Mol. Biol.">
        <title>Nucleotide sequence of diatom plasmids: identification of open reading frames with similarity to site-specific recombinases.</title>
        <authorList>
            <person name="Hildebrand M."/>
            <person name="Hasegawa P."/>
            <person name="Ord R.W."/>
            <person name="Thorpe V.S."/>
            <person name="Glass C.A."/>
            <person name="Volcani B.E."/>
        </authorList>
    </citation>
    <scope>NUCLEOTIDE SEQUENCE</scope>
</reference>
<dbReference type="PIR" id="S23534">
    <property type="entry name" value="S23534"/>
</dbReference>
<dbReference type="EMBL" id="X64302">
    <property type="protein sequence ID" value="CAA45583.1"/>
    <property type="molecule type" value="Genomic_DNA"/>
</dbReference>
<organism evidence="1">
    <name type="scientific">Cylindrotheca fusiformis</name>
    <name type="common">Marine diatom</name>
    <dbReference type="NCBI Taxonomy" id="2853"/>
    <lineage>
        <taxon>Eukaryota</taxon>
        <taxon>Sar</taxon>
        <taxon>Stramenopiles</taxon>
        <taxon>Ochrophyta</taxon>
        <taxon>Bacillariophyta</taxon>
        <taxon>Bacillariophyceae</taxon>
        <taxon>Bacillariophycidae</taxon>
        <taxon>Bacillariales</taxon>
        <taxon>Bacillariaceae</taxon>
        <taxon>Cylindrotheca</taxon>
    </lineage>
</organism>
<name>Q39501_CYLFU</name>
<sequence length="58" mass="6830">MRLFHPIFNGYMETIINQVNLVMEKVLGHVASRLQGWHETLVPRKKTHHLVHTTILML</sequence>
<accession>Q39501</accession>
<evidence type="ECO:0000313" key="1">
    <source>
        <dbReference type="EMBL" id="CAA45583.1"/>
    </source>
</evidence>
<proteinExistence type="predicted"/>
<protein>
    <submittedName>
        <fullName evidence="1">C.fusiformis plasmid pCF1 DNA for ORF218, ORF482, ORF311, ORF58 and ORF111</fullName>
    </submittedName>
</protein>
<dbReference type="AlphaFoldDB" id="Q39501"/>
<reference evidence="1" key="2">
    <citation type="submission" date="1992-01" db="EMBL/GenBank/DDBJ databases">
        <authorList>
            <person name="Hildebrand M.W."/>
        </authorList>
    </citation>
    <scope>NUCLEOTIDE SEQUENCE</scope>
</reference>